<keyword evidence="6 8" id="KW-0378">Hydrolase</keyword>
<organism evidence="10 11">
    <name type="scientific">Candidatus Kinetoplastidibacterium crithidiae TCC036E</name>
    <dbReference type="NCBI Taxonomy" id="1208918"/>
    <lineage>
        <taxon>Bacteria</taxon>
        <taxon>Pseudomonadati</taxon>
        <taxon>Pseudomonadota</taxon>
        <taxon>Betaproteobacteria</taxon>
        <taxon>Candidatus Kinetoplastidibacterium</taxon>
    </lineage>
</organism>
<dbReference type="Gene3D" id="3.40.630.10">
    <property type="entry name" value="Zn peptidases"/>
    <property type="match status" value="1"/>
</dbReference>
<keyword evidence="4 8" id="KW-0031">Aminopeptidase</keyword>
<dbReference type="HOGENOM" id="CLU_013734_0_1_4"/>
<dbReference type="InterPro" id="IPR011356">
    <property type="entry name" value="Leucine_aapep/pepB"/>
</dbReference>
<dbReference type="GO" id="GO:0006508">
    <property type="term" value="P:proteolysis"/>
    <property type="evidence" value="ECO:0007669"/>
    <property type="project" value="UniProtKB-KW"/>
</dbReference>
<dbReference type="Pfam" id="PF00883">
    <property type="entry name" value="Peptidase_M17"/>
    <property type="match status" value="1"/>
</dbReference>
<comment type="function">
    <text evidence="8">Presumably involved in the processing and regular turnover of intracellular proteins. Catalyzes the removal of unsubstituted N-terminal amino acids from various peptides.</text>
</comment>
<dbReference type="Gene3D" id="3.40.220.10">
    <property type="entry name" value="Leucine Aminopeptidase, subunit E, domain 1"/>
    <property type="match status" value="1"/>
</dbReference>
<dbReference type="GO" id="GO:0005737">
    <property type="term" value="C:cytoplasm"/>
    <property type="evidence" value="ECO:0007669"/>
    <property type="project" value="UniProtKB-SubCell"/>
</dbReference>
<comment type="cofactor">
    <cofactor evidence="8">
        <name>Mn(2+)</name>
        <dbReference type="ChEBI" id="CHEBI:29035"/>
    </cofactor>
    <text evidence="8">Binds 2 manganese ions per subunit.</text>
</comment>
<dbReference type="PANTHER" id="PTHR11963:SF23">
    <property type="entry name" value="CYTOSOL AMINOPEPTIDASE"/>
    <property type="match status" value="1"/>
</dbReference>
<dbReference type="PATRIC" id="fig|1208918.3.peg.434"/>
<dbReference type="STRING" id="1208918.CDEE_0743"/>
<proteinExistence type="inferred from homology"/>
<dbReference type="InterPro" id="IPR000819">
    <property type="entry name" value="Peptidase_M17_C"/>
</dbReference>
<evidence type="ECO:0000259" key="9">
    <source>
        <dbReference type="PROSITE" id="PS00631"/>
    </source>
</evidence>
<evidence type="ECO:0000313" key="11">
    <source>
        <dbReference type="Proteomes" id="UP000011686"/>
    </source>
</evidence>
<dbReference type="PANTHER" id="PTHR11963">
    <property type="entry name" value="LEUCINE AMINOPEPTIDASE-RELATED"/>
    <property type="match status" value="1"/>
</dbReference>
<name>M1LX12_9PROT</name>
<evidence type="ECO:0000256" key="1">
    <source>
        <dbReference type="ARBA" id="ARBA00000135"/>
    </source>
</evidence>
<dbReference type="AlphaFoldDB" id="M1LX12"/>
<sequence>MEIYIENKTINISNIETESLGIGIYKNNILTSSAKEINENSNDFLKQILNNFNAELGNSIVLYNIPNIKAKSIVIIGLGDNDKYSLEEHNIAEESFFKTCIKHQIKECYSTIALEADPEKSILFIKNSIITAKGSVYKYTATIKNIEKTIELKKIVFITNNNNSKDIDRCLLEGTSISEGIYLAKQLGNLPSNICTPTYLANEAKKLEQEFSSIKTNILNIEDISKIGMKSFMSVAKGSNEPLKFIEIIYQSNRTKERPIIIIGKGITFDSGGISLKPSSSMEEMKYDMCGAAAVLGIIKSIAKLKINHNVIGLIPACENMPSGSANKPGDVIESMSGKTIEIINTDAEGRLVLCDALTYAKKYDPCLVIDMATLTGACVVSLGGIRTALFSNDKETTDLISSSSKKVLDYVWEMPLDNIYKKQLKSDFADIKNTGGYSAGCITAACFLSEFVDKYKWVHLDIAGTAWSKDNKKGATGRPVALITQFLLDKSNAN</sequence>
<evidence type="ECO:0000256" key="4">
    <source>
        <dbReference type="ARBA" id="ARBA00022438"/>
    </source>
</evidence>
<dbReference type="Pfam" id="PF02789">
    <property type="entry name" value="Peptidase_M17_N"/>
    <property type="match status" value="1"/>
</dbReference>
<feature type="active site" evidence="8">
    <location>
        <position position="277"/>
    </location>
</feature>
<dbReference type="EMBL" id="CP003804">
    <property type="protein sequence ID" value="AGF47734.1"/>
    <property type="molecule type" value="Genomic_DNA"/>
</dbReference>
<dbReference type="GO" id="GO:0070006">
    <property type="term" value="F:metalloaminopeptidase activity"/>
    <property type="evidence" value="ECO:0007669"/>
    <property type="project" value="InterPro"/>
</dbReference>
<feature type="binding site" evidence="8">
    <location>
        <position position="349"/>
    </location>
    <ligand>
        <name>Mn(2+)</name>
        <dbReference type="ChEBI" id="CHEBI:29035"/>
        <label>2</label>
    </ligand>
</feature>
<comment type="catalytic activity">
    <reaction evidence="2 8">
        <text>Release of an N-terminal amino acid, preferentially leucine, but not glutamic or aspartic acids.</text>
        <dbReference type="EC" id="3.4.11.10"/>
    </reaction>
</comment>
<feature type="binding site" evidence="8">
    <location>
        <position position="288"/>
    </location>
    <ligand>
        <name>Mn(2+)</name>
        <dbReference type="ChEBI" id="CHEBI:29035"/>
        <label>2</label>
    </ligand>
</feature>
<keyword evidence="7 8" id="KW-0464">Manganese</keyword>
<feature type="binding site" evidence="8">
    <location>
        <position position="270"/>
    </location>
    <ligand>
        <name>Mn(2+)</name>
        <dbReference type="ChEBI" id="CHEBI:29035"/>
        <label>1</label>
    </ligand>
</feature>
<feature type="binding site" evidence="8">
    <location>
        <position position="265"/>
    </location>
    <ligand>
        <name>Mn(2+)</name>
        <dbReference type="ChEBI" id="CHEBI:29035"/>
        <label>2</label>
    </ligand>
</feature>
<evidence type="ECO:0000256" key="5">
    <source>
        <dbReference type="ARBA" id="ARBA00022670"/>
    </source>
</evidence>
<feature type="binding site" evidence="8">
    <location>
        <position position="347"/>
    </location>
    <ligand>
        <name>Mn(2+)</name>
        <dbReference type="ChEBI" id="CHEBI:29035"/>
        <label>1</label>
    </ligand>
</feature>
<evidence type="ECO:0000256" key="2">
    <source>
        <dbReference type="ARBA" id="ARBA00000967"/>
    </source>
</evidence>
<comment type="similarity">
    <text evidence="3 8">Belongs to the peptidase M17 family.</text>
</comment>
<keyword evidence="11" id="KW-1185">Reference proteome</keyword>
<evidence type="ECO:0000313" key="10">
    <source>
        <dbReference type="EMBL" id="AGF47734.1"/>
    </source>
</evidence>
<keyword evidence="8" id="KW-0479">Metal-binding</keyword>
<dbReference type="SUPFAM" id="SSF53187">
    <property type="entry name" value="Zn-dependent exopeptidases"/>
    <property type="match status" value="1"/>
</dbReference>
<dbReference type="Proteomes" id="UP000011686">
    <property type="component" value="Chromosome"/>
</dbReference>
<dbReference type="eggNOG" id="COG0260">
    <property type="taxonomic scope" value="Bacteria"/>
</dbReference>
<dbReference type="EC" id="3.4.11.1" evidence="8"/>
<keyword evidence="8" id="KW-0963">Cytoplasm</keyword>
<dbReference type="InterPro" id="IPR023042">
    <property type="entry name" value="Peptidase_M17_leu_NH2_pept"/>
</dbReference>
<dbReference type="RefSeq" id="WP_015238423.1">
    <property type="nucleotide sequence ID" value="NC_020283.1"/>
</dbReference>
<evidence type="ECO:0000256" key="3">
    <source>
        <dbReference type="ARBA" id="ARBA00009528"/>
    </source>
</evidence>
<accession>M1LX12</accession>
<comment type="subcellular location">
    <subcellularLocation>
        <location evidence="8">Cytoplasm</location>
    </subcellularLocation>
</comment>
<reference evidence="10 11" key="1">
    <citation type="journal article" date="2013" name="Genome Biol. Evol.">
        <title>Genome evolution and phylogenomic analysis of candidatus kinetoplastibacterium, the betaproteobacterial endosymbionts of strigomonas and angomonas.</title>
        <authorList>
            <person name="Alves J.M."/>
            <person name="Serrano M.G."/>
            <person name="Maia da Silva F."/>
            <person name="Voegtly L.J."/>
            <person name="Matveyev A.V."/>
            <person name="Teixeira M.M."/>
            <person name="Camargo E.P."/>
            <person name="Buck G.A."/>
        </authorList>
    </citation>
    <scope>NUCLEOTIDE SEQUENCE [LARGE SCALE GENOMIC DNA]</scope>
    <source>
        <strain evidence="10 11">TCC036E</strain>
    </source>
</reference>
<dbReference type="KEGG" id="kct:CDEE_0743"/>
<dbReference type="HAMAP" id="MF_00181">
    <property type="entry name" value="Cytosol_peptidase_M17"/>
    <property type="match status" value="1"/>
</dbReference>
<dbReference type="NCBIfam" id="NF002074">
    <property type="entry name" value="PRK00913.1-4"/>
    <property type="match status" value="1"/>
</dbReference>
<evidence type="ECO:0000256" key="6">
    <source>
        <dbReference type="ARBA" id="ARBA00022801"/>
    </source>
</evidence>
<feature type="active site" evidence="8">
    <location>
        <position position="351"/>
    </location>
</feature>
<dbReference type="GO" id="GO:0030145">
    <property type="term" value="F:manganese ion binding"/>
    <property type="evidence" value="ECO:0007669"/>
    <property type="project" value="UniProtKB-UniRule"/>
</dbReference>
<dbReference type="InterPro" id="IPR008283">
    <property type="entry name" value="Peptidase_M17_N"/>
</dbReference>
<gene>
    <name evidence="8" type="primary">pepA</name>
    <name evidence="10" type="ORF">CDEE_0743</name>
</gene>
<feature type="binding site" evidence="8">
    <location>
        <position position="349"/>
    </location>
    <ligand>
        <name>Mn(2+)</name>
        <dbReference type="ChEBI" id="CHEBI:29035"/>
        <label>1</label>
    </ligand>
</feature>
<dbReference type="InterPro" id="IPR043472">
    <property type="entry name" value="Macro_dom-like"/>
</dbReference>
<comment type="catalytic activity">
    <reaction evidence="1 8">
        <text>Release of an N-terminal amino acid, Xaa-|-Yaa-, in which Xaa is preferably Leu, but may be other amino acids including Pro although not Arg or Lys, and Yaa may be Pro. Amino acid amides and methyl esters are also readily hydrolyzed, but rates on arylamides are exceedingly low.</text>
        <dbReference type="EC" id="3.4.11.1"/>
    </reaction>
</comment>
<dbReference type="CDD" id="cd00433">
    <property type="entry name" value="Peptidase_M17"/>
    <property type="match status" value="1"/>
</dbReference>
<protein>
    <recommendedName>
        <fullName evidence="8">Probable cytosol aminopeptidase</fullName>
        <ecNumber evidence="8">3.4.11.1</ecNumber>
    </recommendedName>
    <alternativeName>
        <fullName evidence="8">Leucine aminopeptidase</fullName>
        <shortName evidence="8">LAP</shortName>
        <ecNumber evidence="8">3.4.11.10</ecNumber>
    </alternativeName>
    <alternativeName>
        <fullName evidence="8">Leucyl aminopeptidase</fullName>
    </alternativeName>
</protein>
<dbReference type="PRINTS" id="PR00481">
    <property type="entry name" value="LAMNOPPTDASE"/>
</dbReference>
<feature type="binding site" evidence="8">
    <location>
        <position position="270"/>
    </location>
    <ligand>
        <name>Mn(2+)</name>
        <dbReference type="ChEBI" id="CHEBI:29035"/>
        <label>2</label>
    </ligand>
</feature>
<dbReference type="PROSITE" id="PS00631">
    <property type="entry name" value="CYTOSOL_AP"/>
    <property type="match status" value="1"/>
</dbReference>
<evidence type="ECO:0000256" key="8">
    <source>
        <dbReference type="HAMAP-Rule" id="MF_00181"/>
    </source>
</evidence>
<feature type="domain" description="Cytosol aminopeptidase" evidence="9">
    <location>
        <begin position="345"/>
        <end position="352"/>
    </location>
</feature>
<evidence type="ECO:0000256" key="7">
    <source>
        <dbReference type="ARBA" id="ARBA00023211"/>
    </source>
</evidence>
<dbReference type="EC" id="3.4.11.10" evidence="8"/>
<dbReference type="SUPFAM" id="SSF52949">
    <property type="entry name" value="Macro domain-like"/>
    <property type="match status" value="1"/>
</dbReference>
<keyword evidence="5 8" id="KW-0645">Protease</keyword>